<protein>
    <recommendedName>
        <fullName evidence="2">AB hydrolase-1 domain-containing protein</fullName>
    </recommendedName>
</protein>
<dbReference type="GO" id="GO:0055088">
    <property type="term" value="P:lipid homeostasis"/>
    <property type="evidence" value="ECO:0007669"/>
    <property type="project" value="TreeGrafter"/>
</dbReference>
<name>A0A0C3B1U3_PILCF</name>
<sequence>MPVASRHALKWSAQSNNYIPDWDLPSNTTRHFVQTPQGHLELLVVDPPATHQRREQALFFQHGAFGCASVWLPYTSYLSRLGYPCYALSLRGHGASWVPGMAELWCTTKAILVQDMVAGMEWTRVEEMRKRDCNTANIVLVGHSMGGGLVQYALSEELVTVTGLILCAPAPGSGVLDVFVNFIRTDPLFVPRFLLYGLHPRAMLPTTVHVHRQLFSPEYPDDKLEDFARYLPESEAITWLLGSILEFTDFRIVVQRSIIGLKGGAPDRERILILAGELDVMMDVRMMRRLAKRYRDAEAYTEDRGDGVRMVVVKGAGHHVQNDLQWEVGAQRVVDF</sequence>
<evidence type="ECO:0000313" key="3">
    <source>
        <dbReference type="EMBL" id="KIM80168.1"/>
    </source>
</evidence>
<evidence type="ECO:0000256" key="1">
    <source>
        <dbReference type="ARBA" id="ARBA00038097"/>
    </source>
</evidence>
<dbReference type="OrthoDB" id="8119704at2759"/>
<evidence type="ECO:0000259" key="2">
    <source>
        <dbReference type="Pfam" id="PF12697"/>
    </source>
</evidence>
<dbReference type="GO" id="GO:0042171">
    <property type="term" value="F:lysophosphatidic acid acyltransferase activity"/>
    <property type="evidence" value="ECO:0007669"/>
    <property type="project" value="TreeGrafter"/>
</dbReference>
<dbReference type="InParanoid" id="A0A0C3B1U3"/>
<organism evidence="3 4">
    <name type="scientific">Piloderma croceum (strain F 1598)</name>
    <dbReference type="NCBI Taxonomy" id="765440"/>
    <lineage>
        <taxon>Eukaryota</taxon>
        <taxon>Fungi</taxon>
        <taxon>Dikarya</taxon>
        <taxon>Basidiomycota</taxon>
        <taxon>Agaricomycotina</taxon>
        <taxon>Agaricomycetes</taxon>
        <taxon>Agaricomycetidae</taxon>
        <taxon>Atheliales</taxon>
        <taxon>Atheliaceae</taxon>
        <taxon>Piloderma</taxon>
    </lineage>
</organism>
<reference evidence="3 4" key="1">
    <citation type="submission" date="2014-04" db="EMBL/GenBank/DDBJ databases">
        <authorList>
            <consortium name="DOE Joint Genome Institute"/>
            <person name="Kuo A."/>
            <person name="Tarkka M."/>
            <person name="Buscot F."/>
            <person name="Kohler A."/>
            <person name="Nagy L.G."/>
            <person name="Floudas D."/>
            <person name="Copeland A."/>
            <person name="Barry K.W."/>
            <person name="Cichocki N."/>
            <person name="Veneault-Fourrey C."/>
            <person name="LaButti K."/>
            <person name="Lindquist E.A."/>
            <person name="Lipzen A."/>
            <person name="Lundell T."/>
            <person name="Morin E."/>
            <person name="Murat C."/>
            <person name="Sun H."/>
            <person name="Tunlid A."/>
            <person name="Henrissat B."/>
            <person name="Grigoriev I.V."/>
            <person name="Hibbett D.S."/>
            <person name="Martin F."/>
            <person name="Nordberg H.P."/>
            <person name="Cantor M.N."/>
            <person name="Hua S.X."/>
        </authorList>
    </citation>
    <scope>NUCLEOTIDE SEQUENCE [LARGE SCALE GENOMIC DNA]</scope>
    <source>
        <strain evidence="3 4">F 1598</strain>
    </source>
</reference>
<gene>
    <name evidence="3" type="ORF">PILCRDRAFT_73398</name>
</gene>
<feature type="domain" description="AB hydrolase-1" evidence="2">
    <location>
        <begin position="62"/>
        <end position="321"/>
    </location>
</feature>
<dbReference type="PANTHER" id="PTHR42886:SF29">
    <property type="entry name" value="PUMMELIG, ISOFORM A"/>
    <property type="match status" value="1"/>
</dbReference>
<dbReference type="PANTHER" id="PTHR42886">
    <property type="entry name" value="RE40534P-RELATED"/>
    <property type="match status" value="1"/>
</dbReference>
<proteinExistence type="inferred from homology"/>
<dbReference type="STRING" id="765440.A0A0C3B1U3"/>
<feature type="non-terminal residue" evidence="3">
    <location>
        <position position="336"/>
    </location>
</feature>
<dbReference type="Proteomes" id="UP000054166">
    <property type="component" value="Unassembled WGS sequence"/>
</dbReference>
<dbReference type="EMBL" id="KN833005">
    <property type="protein sequence ID" value="KIM80168.1"/>
    <property type="molecule type" value="Genomic_DNA"/>
</dbReference>
<dbReference type="Gene3D" id="3.40.50.1820">
    <property type="entry name" value="alpha/beta hydrolase"/>
    <property type="match status" value="1"/>
</dbReference>
<keyword evidence="4" id="KW-1185">Reference proteome</keyword>
<dbReference type="Pfam" id="PF12697">
    <property type="entry name" value="Abhydrolase_6"/>
    <property type="match status" value="1"/>
</dbReference>
<accession>A0A0C3B1U3</accession>
<dbReference type="HOGENOM" id="CLU_051715_1_0_1"/>
<comment type="similarity">
    <text evidence="1">Belongs to the peptidase S33 family. ABHD4/ABHD5 subfamily.</text>
</comment>
<dbReference type="AlphaFoldDB" id="A0A0C3B1U3"/>
<dbReference type="SUPFAM" id="SSF53474">
    <property type="entry name" value="alpha/beta-Hydrolases"/>
    <property type="match status" value="1"/>
</dbReference>
<dbReference type="GO" id="GO:0005743">
    <property type="term" value="C:mitochondrial inner membrane"/>
    <property type="evidence" value="ECO:0007669"/>
    <property type="project" value="TreeGrafter"/>
</dbReference>
<dbReference type="GO" id="GO:0004623">
    <property type="term" value="F:phospholipase A2 activity"/>
    <property type="evidence" value="ECO:0007669"/>
    <property type="project" value="TreeGrafter"/>
</dbReference>
<dbReference type="InterPro" id="IPR029058">
    <property type="entry name" value="AB_hydrolase_fold"/>
</dbReference>
<reference evidence="4" key="2">
    <citation type="submission" date="2015-01" db="EMBL/GenBank/DDBJ databases">
        <title>Evolutionary Origins and Diversification of the Mycorrhizal Mutualists.</title>
        <authorList>
            <consortium name="DOE Joint Genome Institute"/>
            <consortium name="Mycorrhizal Genomics Consortium"/>
            <person name="Kohler A."/>
            <person name="Kuo A."/>
            <person name="Nagy L.G."/>
            <person name="Floudas D."/>
            <person name="Copeland A."/>
            <person name="Barry K.W."/>
            <person name="Cichocki N."/>
            <person name="Veneault-Fourrey C."/>
            <person name="LaButti K."/>
            <person name="Lindquist E.A."/>
            <person name="Lipzen A."/>
            <person name="Lundell T."/>
            <person name="Morin E."/>
            <person name="Murat C."/>
            <person name="Riley R."/>
            <person name="Ohm R."/>
            <person name="Sun H."/>
            <person name="Tunlid A."/>
            <person name="Henrissat B."/>
            <person name="Grigoriev I.V."/>
            <person name="Hibbett D.S."/>
            <person name="Martin F."/>
        </authorList>
    </citation>
    <scope>NUCLEOTIDE SEQUENCE [LARGE SCALE GENOMIC DNA]</scope>
    <source>
        <strain evidence="4">F 1598</strain>
    </source>
</reference>
<dbReference type="InterPro" id="IPR000073">
    <property type="entry name" value="AB_hydrolase_1"/>
</dbReference>
<evidence type="ECO:0000313" key="4">
    <source>
        <dbReference type="Proteomes" id="UP000054166"/>
    </source>
</evidence>
<dbReference type="GO" id="GO:0006654">
    <property type="term" value="P:phosphatidic acid biosynthetic process"/>
    <property type="evidence" value="ECO:0007669"/>
    <property type="project" value="TreeGrafter"/>
</dbReference>
<dbReference type="GO" id="GO:0035965">
    <property type="term" value="P:cardiolipin acyl-chain remodeling"/>
    <property type="evidence" value="ECO:0007669"/>
    <property type="project" value="TreeGrafter"/>
</dbReference>